<evidence type="ECO:0000313" key="3">
    <source>
        <dbReference type="EMBL" id="MFL9841178.1"/>
    </source>
</evidence>
<dbReference type="EMBL" id="JBELQC010000001">
    <property type="protein sequence ID" value="MFL9841178.1"/>
    <property type="molecule type" value="Genomic_DNA"/>
</dbReference>
<feature type="chain" id="PRO_5047032185" description="MORN repeat-containing protein" evidence="2">
    <location>
        <begin position="23"/>
        <end position="487"/>
    </location>
</feature>
<proteinExistence type="predicted"/>
<keyword evidence="1" id="KW-0175">Coiled coil</keyword>
<feature type="coiled-coil region" evidence="1">
    <location>
        <begin position="393"/>
        <end position="456"/>
    </location>
</feature>
<comment type="caution">
    <text evidence="3">The sequence shown here is derived from an EMBL/GenBank/DDBJ whole genome shotgun (WGS) entry which is preliminary data.</text>
</comment>
<sequence>MTTWIAALVALLFAGSSIRAQVDPPSQLPAPAKFYVSMDKDFTKCAKIAIGDASPVPFRTRVYYVADLWPGTAVVRLTGCNNRSGRMTYLFNVESGENFAYLGTEMGGGFQWSSSHPVQGNANQGNTAQAIAFLTKRRRGGEWSLSQTSAPIQLAGGTYTGPLPYEVKLAYSLDSDIERGPPRAVVGQIAFPGDVRFLGQVKGDTLVSGRASYPDGSTYIGEFGRMKNGQQGRIGFGRLVQPDGSVFMGQFDGNQATGIGVCGGGGAAPAICSREKGKGAETPSIASSAAKAVAAREAEQKEALAERQRIVATAADRKATTLAGAKKSAASSLKREDREMERECSCVLKACLAVIDTKSGKSEKEQLLSMERARLRQLPRCKAWQGTATAPFLERVAAREREVQAEIDALAAERVRREQQDRAALAALAARQKAERDRLTREAAAAEAQARQAKLDRIAKICRPVRSCGCGALLGEKPKPGDTASCQ</sequence>
<dbReference type="Proteomes" id="UP001629244">
    <property type="component" value="Unassembled WGS sequence"/>
</dbReference>
<accession>A0ABW8YM66</accession>
<evidence type="ECO:0008006" key="5">
    <source>
        <dbReference type="Google" id="ProtNLM"/>
    </source>
</evidence>
<evidence type="ECO:0000256" key="1">
    <source>
        <dbReference type="SAM" id="Coils"/>
    </source>
</evidence>
<keyword evidence="2" id="KW-0732">Signal</keyword>
<evidence type="ECO:0000256" key="2">
    <source>
        <dbReference type="SAM" id="SignalP"/>
    </source>
</evidence>
<feature type="signal peptide" evidence="2">
    <location>
        <begin position="1"/>
        <end position="22"/>
    </location>
</feature>
<dbReference type="RefSeq" id="WP_408078093.1">
    <property type="nucleotide sequence ID" value="NZ_JBELQC010000001.1"/>
</dbReference>
<name>A0ABW8YM66_9SPHN</name>
<keyword evidence="4" id="KW-1185">Reference proteome</keyword>
<protein>
    <recommendedName>
        <fullName evidence="5">MORN repeat-containing protein</fullName>
    </recommendedName>
</protein>
<evidence type="ECO:0000313" key="4">
    <source>
        <dbReference type="Proteomes" id="UP001629244"/>
    </source>
</evidence>
<gene>
    <name evidence="3" type="ORF">ABS767_09410</name>
</gene>
<organism evidence="3 4">
    <name type="scientific">Sphingomonas plantiphila</name>
    <dbReference type="NCBI Taxonomy" id="3163295"/>
    <lineage>
        <taxon>Bacteria</taxon>
        <taxon>Pseudomonadati</taxon>
        <taxon>Pseudomonadota</taxon>
        <taxon>Alphaproteobacteria</taxon>
        <taxon>Sphingomonadales</taxon>
        <taxon>Sphingomonadaceae</taxon>
        <taxon>Sphingomonas</taxon>
    </lineage>
</organism>
<reference evidence="3 4" key="1">
    <citation type="submission" date="2024-06" db="EMBL/GenBank/DDBJ databases">
        <authorList>
            <person name="Kaempfer P."/>
            <person name="Viver T."/>
        </authorList>
    </citation>
    <scope>NUCLEOTIDE SEQUENCE [LARGE SCALE GENOMIC DNA]</scope>
    <source>
        <strain evidence="3 4">ST-64</strain>
    </source>
</reference>